<dbReference type="RefSeq" id="WP_344608641.1">
    <property type="nucleotide sequence ID" value="NZ_BAAAHE010000046.1"/>
</dbReference>
<name>A0ABN1H9L7_9ACTN</name>
<keyword evidence="1" id="KW-0812">Transmembrane</keyword>
<keyword evidence="1" id="KW-0472">Membrane</keyword>
<protein>
    <submittedName>
        <fullName evidence="2">Uncharacterized protein</fullName>
    </submittedName>
</protein>
<organism evidence="2 3">
    <name type="scientific">Sporichthya brevicatena</name>
    <dbReference type="NCBI Taxonomy" id="171442"/>
    <lineage>
        <taxon>Bacteria</taxon>
        <taxon>Bacillati</taxon>
        <taxon>Actinomycetota</taxon>
        <taxon>Actinomycetes</taxon>
        <taxon>Sporichthyales</taxon>
        <taxon>Sporichthyaceae</taxon>
        <taxon>Sporichthya</taxon>
    </lineage>
</organism>
<evidence type="ECO:0000256" key="1">
    <source>
        <dbReference type="SAM" id="Phobius"/>
    </source>
</evidence>
<evidence type="ECO:0000313" key="2">
    <source>
        <dbReference type="EMBL" id="GAA0634304.1"/>
    </source>
</evidence>
<proteinExistence type="predicted"/>
<feature type="transmembrane region" description="Helical" evidence="1">
    <location>
        <begin position="26"/>
        <end position="46"/>
    </location>
</feature>
<evidence type="ECO:0000313" key="3">
    <source>
        <dbReference type="Proteomes" id="UP001500957"/>
    </source>
</evidence>
<accession>A0ABN1H9L7</accession>
<dbReference type="Proteomes" id="UP001500957">
    <property type="component" value="Unassembled WGS sequence"/>
</dbReference>
<keyword evidence="1" id="KW-1133">Transmembrane helix</keyword>
<gene>
    <name evidence="2" type="ORF">GCM10009547_42910</name>
</gene>
<sequence length="50" mass="5564">MIVQTVTNIVVAAEAEHAERTQHEPYLVGVSVFVVLTLMLLGTLSFNRHK</sequence>
<comment type="caution">
    <text evidence="2">The sequence shown here is derived from an EMBL/GenBank/DDBJ whole genome shotgun (WGS) entry which is preliminary data.</text>
</comment>
<dbReference type="EMBL" id="BAAAHE010000046">
    <property type="protein sequence ID" value="GAA0634304.1"/>
    <property type="molecule type" value="Genomic_DNA"/>
</dbReference>
<reference evidence="2 3" key="1">
    <citation type="journal article" date="2019" name="Int. J. Syst. Evol. Microbiol.">
        <title>The Global Catalogue of Microorganisms (GCM) 10K type strain sequencing project: providing services to taxonomists for standard genome sequencing and annotation.</title>
        <authorList>
            <consortium name="The Broad Institute Genomics Platform"/>
            <consortium name="The Broad Institute Genome Sequencing Center for Infectious Disease"/>
            <person name="Wu L."/>
            <person name="Ma J."/>
        </authorList>
    </citation>
    <scope>NUCLEOTIDE SEQUENCE [LARGE SCALE GENOMIC DNA]</scope>
    <source>
        <strain evidence="2 3">JCM 10671</strain>
    </source>
</reference>
<keyword evidence="3" id="KW-1185">Reference proteome</keyword>